<name>G3GST7_CRIGR</name>
<feature type="chain" id="PRO_5003443745" evidence="1">
    <location>
        <begin position="29"/>
        <end position="52"/>
    </location>
</feature>
<dbReference type="EMBL" id="JH000014">
    <property type="protein sequence ID" value="EGV99671.1"/>
    <property type="molecule type" value="Genomic_DNA"/>
</dbReference>
<feature type="signal peptide" evidence="1">
    <location>
        <begin position="1"/>
        <end position="28"/>
    </location>
</feature>
<evidence type="ECO:0000313" key="2">
    <source>
        <dbReference type="EMBL" id="EGV99671.1"/>
    </source>
</evidence>
<gene>
    <name evidence="2" type="ORF">I79_000708</name>
</gene>
<keyword evidence="1" id="KW-0732">Signal</keyword>
<reference evidence="3" key="1">
    <citation type="journal article" date="2011" name="Nat. Biotechnol.">
        <title>The genomic sequence of the Chinese hamster ovary (CHO)-K1 cell line.</title>
        <authorList>
            <person name="Xu X."/>
            <person name="Nagarajan H."/>
            <person name="Lewis N.E."/>
            <person name="Pan S."/>
            <person name="Cai Z."/>
            <person name="Liu X."/>
            <person name="Chen W."/>
            <person name="Xie M."/>
            <person name="Wang W."/>
            <person name="Hammond S."/>
            <person name="Andersen M.R."/>
            <person name="Neff N."/>
            <person name="Passarelli B."/>
            <person name="Koh W."/>
            <person name="Fan H.C."/>
            <person name="Wang J."/>
            <person name="Gui Y."/>
            <person name="Lee K.H."/>
            <person name="Betenbaugh M.J."/>
            <person name="Quake S.R."/>
            <person name="Famili I."/>
            <person name="Palsson B.O."/>
            <person name="Wang J."/>
        </authorList>
    </citation>
    <scope>NUCLEOTIDE SEQUENCE [LARGE SCALE GENOMIC DNA]</scope>
    <source>
        <strain evidence="3">CHO K1 cell line</strain>
    </source>
</reference>
<protein>
    <submittedName>
        <fullName evidence="2">Uncharacterized protein</fullName>
    </submittedName>
</protein>
<evidence type="ECO:0000256" key="1">
    <source>
        <dbReference type="SAM" id="SignalP"/>
    </source>
</evidence>
<sequence length="52" mass="5619">MLSKSFVASQLFVVVVVLGNSASPTVLSFHTSCRSVVSRLHKIRKSTTPNSN</sequence>
<dbReference type="AlphaFoldDB" id="G3GST7"/>
<accession>G3GST7</accession>
<proteinExistence type="predicted"/>
<dbReference type="Proteomes" id="UP000001075">
    <property type="component" value="Unassembled WGS sequence"/>
</dbReference>
<evidence type="ECO:0000313" key="3">
    <source>
        <dbReference type="Proteomes" id="UP000001075"/>
    </source>
</evidence>
<dbReference type="InParanoid" id="G3GST7"/>
<organism evidence="2 3">
    <name type="scientific">Cricetulus griseus</name>
    <name type="common">Chinese hamster</name>
    <name type="synonym">Cricetulus barabensis griseus</name>
    <dbReference type="NCBI Taxonomy" id="10029"/>
    <lineage>
        <taxon>Eukaryota</taxon>
        <taxon>Metazoa</taxon>
        <taxon>Chordata</taxon>
        <taxon>Craniata</taxon>
        <taxon>Vertebrata</taxon>
        <taxon>Euteleostomi</taxon>
        <taxon>Mammalia</taxon>
        <taxon>Eutheria</taxon>
        <taxon>Euarchontoglires</taxon>
        <taxon>Glires</taxon>
        <taxon>Rodentia</taxon>
        <taxon>Myomorpha</taxon>
        <taxon>Muroidea</taxon>
        <taxon>Cricetidae</taxon>
        <taxon>Cricetinae</taxon>
        <taxon>Cricetulus</taxon>
    </lineage>
</organism>